<evidence type="ECO:0000256" key="1">
    <source>
        <dbReference type="SAM" id="MobiDB-lite"/>
    </source>
</evidence>
<sequence>MNRLPPSKIPLAWKRARMVGVRRNARLFALVGALATSLAGCGGPPQSSVEHVANASKPETAAHPTHAAEPKKSSASANATAQETARSSQPSSTAHESLLNDDNSVLFIGRDGQQVRIPVVPIVNAQYGFTPAQSLLPYPPGGFRPVHFTIPSDQTADLCVYFLNDGMNDGGVELLGPRGWWVTRAGVGADASDAIDLASEDGTGALTFFIESAMGGIDEDVMAYFPNWQQLLPQDAQSFGPVTSPTFAARDLLSPNVLAYELADGTNGLAIFVHGPNVNWAFIQEEIRGVPHALETTILNYELSVAHAS</sequence>
<feature type="compositionally biased region" description="Polar residues" evidence="1">
    <location>
        <begin position="73"/>
        <end position="96"/>
    </location>
</feature>
<reference evidence="2 3" key="2">
    <citation type="journal article" date="2010" name="Stand. Genomic Sci.">
        <title>Complete genome sequence of Alicyclobacillus acidocaldarius type strain (104-IA).</title>
        <authorList>
            <person name="Mavromatis K."/>
            <person name="Sikorski J."/>
            <person name="Lapidus A."/>
            <person name="Glavina Del Rio T."/>
            <person name="Copeland A."/>
            <person name="Tice H."/>
            <person name="Cheng J.F."/>
            <person name="Lucas S."/>
            <person name="Chen F."/>
            <person name="Nolan M."/>
            <person name="Bruce D."/>
            <person name="Goodwin L."/>
            <person name="Pitluck S."/>
            <person name="Ivanova N."/>
            <person name="Ovchinnikova G."/>
            <person name="Pati A."/>
            <person name="Chen A."/>
            <person name="Palaniappan K."/>
            <person name="Land M."/>
            <person name="Hauser L."/>
            <person name="Chang Y.J."/>
            <person name="Jeffries C.D."/>
            <person name="Chain P."/>
            <person name="Meincke L."/>
            <person name="Sims D."/>
            <person name="Chertkov O."/>
            <person name="Han C."/>
            <person name="Brettin T."/>
            <person name="Detter J.C."/>
            <person name="Wahrenburg C."/>
            <person name="Rohde M."/>
            <person name="Pukall R."/>
            <person name="Goker M."/>
            <person name="Bristow J."/>
            <person name="Eisen J.A."/>
            <person name="Markowitz V."/>
            <person name="Hugenholtz P."/>
            <person name="Klenk H.P."/>
            <person name="Kyrpides N.C."/>
        </authorList>
    </citation>
    <scope>NUCLEOTIDE SEQUENCE [LARGE SCALE GENOMIC DNA]</scope>
    <source>
        <strain evidence="3">ATCC 27009 / DSM 446 / BCRC 14685 / JCM 5260 / KCTC 1825 / NBRC 15652 / NCIMB 11725 / NRRL B-14509 / 104-IA</strain>
    </source>
</reference>
<dbReference type="RefSeq" id="WP_012810610.1">
    <property type="nucleotide sequence ID" value="NC_013205.1"/>
</dbReference>
<evidence type="ECO:0000313" key="2">
    <source>
        <dbReference type="EMBL" id="ACV58269.1"/>
    </source>
</evidence>
<organism evidence="2 3">
    <name type="scientific">Alicyclobacillus acidocaldarius subsp. acidocaldarius (strain ATCC 27009 / DSM 446 / BCRC 14685 / JCM 5260 / KCTC 1825 / NBRC 15652 / NCIMB 11725 / NRRL B-14509 / 104-IA)</name>
    <name type="common">Bacillus acidocaldarius</name>
    <dbReference type="NCBI Taxonomy" id="521098"/>
    <lineage>
        <taxon>Bacteria</taxon>
        <taxon>Bacillati</taxon>
        <taxon>Bacillota</taxon>
        <taxon>Bacilli</taxon>
        <taxon>Bacillales</taxon>
        <taxon>Alicyclobacillaceae</taxon>
        <taxon>Alicyclobacillus</taxon>
    </lineage>
</organism>
<dbReference type="EMBL" id="CP001727">
    <property type="protein sequence ID" value="ACV58269.1"/>
    <property type="molecule type" value="Genomic_DNA"/>
</dbReference>
<gene>
    <name evidence="2" type="ordered locus">Aaci_1240</name>
</gene>
<name>C8WVZ7_ALIAD</name>
<protein>
    <submittedName>
        <fullName evidence="2">Uncharacterized protein</fullName>
    </submittedName>
</protein>
<dbReference type="KEGG" id="aac:Aaci_1240"/>
<accession>C8WVZ7</accession>
<dbReference type="STRING" id="521098.Aaci_1240"/>
<reference evidence="3" key="1">
    <citation type="submission" date="2009-09" db="EMBL/GenBank/DDBJ databases">
        <title>The complete chromosome of Alicyclobacillus acidocaldarius subsp. acidocaldarius DSM 446.</title>
        <authorList>
            <consortium name="US DOE Joint Genome Institute (JGI-PGF)"/>
            <person name="Lucas S."/>
            <person name="Copeland A."/>
            <person name="Lapidus A."/>
            <person name="Glavina del Rio T."/>
            <person name="Dalin E."/>
            <person name="Tice H."/>
            <person name="Bruce D."/>
            <person name="Goodwin L."/>
            <person name="Pitluck S."/>
            <person name="Kyrpides N."/>
            <person name="Mavromatis K."/>
            <person name="Ivanova N."/>
            <person name="Ovchinnikova G."/>
            <person name="Chertkov O."/>
            <person name="Sims D."/>
            <person name="Brettin T."/>
            <person name="Detter J.C."/>
            <person name="Han C."/>
            <person name="Larimer F."/>
            <person name="Land M."/>
            <person name="Hauser L."/>
            <person name="Markowitz V."/>
            <person name="Cheng J.-F."/>
            <person name="Hugenholtz P."/>
            <person name="Woyke T."/>
            <person name="Wu D."/>
            <person name="Pukall R."/>
            <person name="Klenk H.-P."/>
            <person name="Eisen J.A."/>
        </authorList>
    </citation>
    <scope>NUCLEOTIDE SEQUENCE [LARGE SCALE GENOMIC DNA]</scope>
    <source>
        <strain evidence="3">ATCC 27009 / DSM 446 / BCRC 14685 / JCM 5260 / KCTC 1825 / NBRC 15652 / NCIMB 11725 / NRRL B-14509 / 104-IA</strain>
    </source>
</reference>
<dbReference type="Proteomes" id="UP000001917">
    <property type="component" value="Chromosome"/>
</dbReference>
<dbReference type="HOGENOM" id="CLU_078148_0_0_9"/>
<keyword evidence="3" id="KW-1185">Reference proteome</keyword>
<feature type="region of interest" description="Disordered" evidence="1">
    <location>
        <begin position="42"/>
        <end position="96"/>
    </location>
</feature>
<evidence type="ECO:0000313" key="3">
    <source>
        <dbReference type="Proteomes" id="UP000001917"/>
    </source>
</evidence>
<dbReference type="AlphaFoldDB" id="C8WVZ7"/>
<proteinExistence type="predicted"/>